<comment type="caution">
    <text evidence="11">The sequence shown here is derived from an EMBL/GenBank/DDBJ whole genome shotgun (WGS) entry which is preliminary data.</text>
</comment>
<evidence type="ECO:0000256" key="8">
    <source>
        <dbReference type="ARBA" id="ARBA00026068"/>
    </source>
</evidence>
<dbReference type="Pfam" id="PF05164">
    <property type="entry name" value="ZapA"/>
    <property type="match status" value="1"/>
</dbReference>
<name>A0A418VF98_RHOPL</name>
<feature type="coiled-coil region" evidence="10">
    <location>
        <begin position="72"/>
        <end position="99"/>
    </location>
</feature>
<accession>A0A418VF98</accession>
<dbReference type="PANTHER" id="PTHR34981:SF1">
    <property type="entry name" value="CELL DIVISION PROTEIN ZAPA"/>
    <property type="match status" value="1"/>
</dbReference>
<evidence type="ECO:0000256" key="3">
    <source>
        <dbReference type="ARBA" id="ARBA00022490"/>
    </source>
</evidence>
<dbReference type="PANTHER" id="PTHR34981">
    <property type="entry name" value="CELL DIVISION PROTEIN ZAPA"/>
    <property type="match status" value="1"/>
</dbReference>
<comment type="subunit">
    <text evidence="8">Homodimer. Interacts with FtsZ.</text>
</comment>
<keyword evidence="10" id="KW-0175">Coiled coil</keyword>
<dbReference type="GO" id="GO:0043093">
    <property type="term" value="P:FtsZ-dependent cytokinesis"/>
    <property type="evidence" value="ECO:0007669"/>
    <property type="project" value="TreeGrafter"/>
</dbReference>
<dbReference type="InterPro" id="IPR036192">
    <property type="entry name" value="Cell_div_ZapA-like_sf"/>
</dbReference>
<dbReference type="GO" id="GO:0030428">
    <property type="term" value="C:cell septum"/>
    <property type="evidence" value="ECO:0007669"/>
    <property type="project" value="TreeGrafter"/>
</dbReference>
<organism evidence="11 12">
    <name type="scientific">Rhodopseudomonas palustris</name>
    <dbReference type="NCBI Taxonomy" id="1076"/>
    <lineage>
        <taxon>Bacteria</taxon>
        <taxon>Pseudomonadati</taxon>
        <taxon>Pseudomonadota</taxon>
        <taxon>Alphaproteobacteria</taxon>
        <taxon>Hyphomicrobiales</taxon>
        <taxon>Nitrobacteraceae</taxon>
        <taxon>Rhodopseudomonas</taxon>
    </lineage>
</organism>
<evidence type="ECO:0000313" key="11">
    <source>
        <dbReference type="EMBL" id="RJF74795.1"/>
    </source>
</evidence>
<dbReference type="GO" id="GO:0000917">
    <property type="term" value="P:division septum assembly"/>
    <property type="evidence" value="ECO:0007669"/>
    <property type="project" value="UniProtKB-KW"/>
</dbReference>
<dbReference type="AlphaFoldDB" id="A0A418VF98"/>
<evidence type="ECO:0000256" key="10">
    <source>
        <dbReference type="SAM" id="Coils"/>
    </source>
</evidence>
<evidence type="ECO:0000313" key="12">
    <source>
        <dbReference type="Proteomes" id="UP000285523"/>
    </source>
</evidence>
<evidence type="ECO:0000256" key="6">
    <source>
        <dbReference type="ARBA" id="ARBA00023306"/>
    </source>
</evidence>
<keyword evidence="4 11" id="KW-0132">Cell division</keyword>
<evidence type="ECO:0000256" key="2">
    <source>
        <dbReference type="ARBA" id="ARBA00015195"/>
    </source>
</evidence>
<keyword evidence="3" id="KW-0963">Cytoplasm</keyword>
<sequence length="136" mass="14605">MSAKDAAGSANHVNVTINGRQYRMACEPGQEPQLLGLADNLESRIQSLRGRFGEIGDARLTVMAALMMADELLDVNGRLAALQQEIDSLREDRSQSVERTITTNRAVAAALNSAAERIERTTQVLNRTIGGGIAIG</sequence>
<dbReference type="InterPro" id="IPR007838">
    <property type="entry name" value="Cell_div_ZapA-like"/>
</dbReference>
<evidence type="ECO:0000256" key="5">
    <source>
        <dbReference type="ARBA" id="ARBA00023210"/>
    </source>
</evidence>
<dbReference type="Proteomes" id="UP000285523">
    <property type="component" value="Unassembled WGS sequence"/>
</dbReference>
<dbReference type="RefSeq" id="WP_119856749.1">
    <property type="nucleotide sequence ID" value="NZ_QYYD01000010.1"/>
</dbReference>
<dbReference type="SUPFAM" id="SSF102829">
    <property type="entry name" value="Cell division protein ZapA-like"/>
    <property type="match status" value="1"/>
</dbReference>
<comment type="subcellular location">
    <subcellularLocation>
        <location evidence="1">Cytoplasm</location>
    </subcellularLocation>
</comment>
<dbReference type="EMBL" id="QYYD01000010">
    <property type="protein sequence ID" value="RJF74795.1"/>
    <property type="molecule type" value="Genomic_DNA"/>
</dbReference>
<evidence type="ECO:0000256" key="4">
    <source>
        <dbReference type="ARBA" id="ARBA00022618"/>
    </source>
</evidence>
<comment type="function">
    <text evidence="7">Activator of cell division through the inhibition of FtsZ GTPase activity, therefore promoting FtsZ assembly into bundles of protofilaments necessary for the formation of the division Z ring. It is recruited early at mid-cell but it is not essential for cell division.</text>
</comment>
<keyword evidence="5" id="KW-0717">Septation</keyword>
<protein>
    <recommendedName>
        <fullName evidence="2">Cell division protein ZapA</fullName>
    </recommendedName>
    <alternativeName>
        <fullName evidence="9">Z ring-associated protein ZapA</fullName>
    </alternativeName>
</protein>
<reference evidence="11 12" key="1">
    <citation type="submission" date="2018-09" db="EMBL/GenBank/DDBJ databases">
        <title>Draft genome sequence of Rhodopseudomonas palustris 2.1.18.</title>
        <authorList>
            <person name="Robertson S.L."/>
            <person name="Meyer T.E."/>
            <person name="Kyndt J.A."/>
        </authorList>
    </citation>
    <scope>NUCLEOTIDE SEQUENCE [LARGE SCALE GENOMIC DNA]</scope>
    <source>
        <strain evidence="11 12">2.1.18</strain>
    </source>
</reference>
<evidence type="ECO:0000256" key="7">
    <source>
        <dbReference type="ARBA" id="ARBA00024910"/>
    </source>
</evidence>
<dbReference type="InterPro" id="IPR042233">
    <property type="entry name" value="Cell_div_ZapA_N"/>
</dbReference>
<gene>
    <name evidence="11" type="ORF">D4Q52_11840</name>
</gene>
<dbReference type="OrthoDB" id="9797575at2"/>
<evidence type="ECO:0000256" key="9">
    <source>
        <dbReference type="ARBA" id="ARBA00033158"/>
    </source>
</evidence>
<dbReference type="GO" id="GO:0032153">
    <property type="term" value="C:cell division site"/>
    <property type="evidence" value="ECO:0007669"/>
    <property type="project" value="TreeGrafter"/>
</dbReference>
<evidence type="ECO:0000256" key="1">
    <source>
        <dbReference type="ARBA" id="ARBA00004496"/>
    </source>
</evidence>
<dbReference type="GO" id="GO:0005829">
    <property type="term" value="C:cytosol"/>
    <property type="evidence" value="ECO:0007669"/>
    <property type="project" value="TreeGrafter"/>
</dbReference>
<dbReference type="Gene3D" id="3.30.160.880">
    <property type="entry name" value="Cell division protein ZapA protomer, N-terminal domain"/>
    <property type="match status" value="1"/>
</dbReference>
<keyword evidence="6" id="KW-0131">Cell cycle</keyword>
<proteinExistence type="predicted"/>
<dbReference type="GO" id="GO:0000921">
    <property type="term" value="P:septin ring assembly"/>
    <property type="evidence" value="ECO:0007669"/>
    <property type="project" value="TreeGrafter"/>
</dbReference>